<reference evidence="1 2" key="1">
    <citation type="submission" date="2024-04" db="EMBL/GenBank/DDBJ databases">
        <title>Phyllosticta paracitricarpa is synonymous to the EU quarantine fungus P. citricarpa based on phylogenomic analyses.</title>
        <authorList>
            <consortium name="Lawrence Berkeley National Laboratory"/>
            <person name="Van Ingen-Buijs V.A."/>
            <person name="Van Westerhoven A.C."/>
            <person name="Haridas S."/>
            <person name="Skiadas P."/>
            <person name="Martin F."/>
            <person name="Groenewald J.Z."/>
            <person name="Crous P.W."/>
            <person name="Seidl M.F."/>
        </authorList>
    </citation>
    <scope>NUCLEOTIDE SEQUENCE [LARGE SCALE GENOMIC DNA]</scope>
    <source>
        <strain evidence="1 2">CBS 123371</strain>
    </source>
</reference>
<evidence type="ECO:0000313" key="2">
    <source>
        <dbReference type="Proteomes" id="UP001363622"/>
    </source>
</evidence>
<dbReference type="EMBL" id="JBBPHU010000006">
    <property type="protein sequence ID" value="KAK7516851.1"/>
    <property type="molecule type" value="Genomic_DNA"/>
</dbReference>
<keyword evidence="2" id="KW-1185">Reference proteome</keyword>
<sequence>MVWRFITGGFVCIQSCQLYTSTGLSFLQAQWYMQLSSFSSSCPFSVTSHHTAPSLPFSRLDECREHDISHINSPHQL</sequence>
<dbReference type="Proteomes" id="UP001363622">
    <property type="component" value="Unassembled WGS sequence"/>
</dbReference>
<name>A0ABR1KL85_9PEZI</name>
<comment type="caution">
    <text evidence="1">The sequence shown here is derived from an EMBL/GenBank/DDBJ whole genome shotgun (WGS) entry which is preliminary data.</text>
</comment>
<accession>A0ABR1KL85</accession>
<protein>
    <submittedName>
        <fullName evidence="1">Uncharacterized protein</fullName>
    </submittedName>
</protein>
<organism evidence="1 2">
    <name type="scientific">Phyllosticta citriasiana</name>
    <dbReference type="NCBI Taxonomy" id="595635"/>
    <lineage>
        <taxon>Eukaryota</taxon>
        <taxon>Fungi</taxon>
        <taxon>Dikarya</taxon>
        <taxon>Ascomycota</taxon>
        <taxon>Pezizomycotina</taxon>
        <taxon>Dothideomycetes</taxon>
        <taxon>Dothideomycetes incertae sedis</taxon>
        <taxon>Botryosphaeriales</taxon>
        <taxon>Phyllostictaceae</taxon>
        <taxon>Phyllosticta</taxon>
    </lineage>
</organism>
<evidence type="ECO:0000313" key="1">
    <source>
        <dbReference type="EMBL" id="KAK7516851.1"/>
    </source>
</evidence>
<gene>
    <name evidence="1" type="ORF">IWZ03DRAFT_200469</name>
</gene>
<proteinExistence type="predicted"/>